<dbReference type="InterPro" id="IPR054353">
    <property type="entry name" value="IstA-like_C"/>
</dbReference>
<dbReference type="AlphaFoldDB" id="A0A1H4JN73"/>
<evidence type="ECO:0000313" key="3">
    <source>
        <dbReference type="EMBL" id="SEB47072.1"/>
    </source>
</evidence>
<evidence type="ECO:0000313" key="4">
    <source>
        <dbReference type="EMBL" id="SEC06291.1"/>
    </source>
</evidence>
<proteinExistence type="predicted"/>
<evidence type="ECO:0000313" key="6">
    <source>
        <dbReference type="Proteomes" id="UP000199622"/>
    </source>
</evidence>
<dbReference type="Proteomes" id="UP000199622">
    <property type="component" value="Unassembled WGS sequence"/>
</dbReference>
<feature type="domain" description="Transposase for insertion sequence element IS21-like C-terminal" evidence="2">
    <location>
        <begin position="317"/>
        <end position="386"/>
    </location>
</feature>
<evidence type="ECO:0000313" key="5">
    <source>
        <dbReference type="EMBL" id="SED13666.1"/>
    </source>
</evidence>
<sequence>MVSRVELFALIRRDARVEGLSVRALADRHGVHRRTVRQALGSAVPPPRKTPARSSPVTGPLREAMDEILRADLDAPRKQRHTAHRIWERLVDEHDAEIAYRTVSKYVARRRPEILLEARNRAGVMDGFVPQTHLPGQDAEVDFAEVWVNVGGVDTKCFLFTLRMSFSGKAIHRVYSSQGQEAFFAGHVAAFTELGGVPAGEIRYDNLSSAVRRVCFGRSRVETEKWVLFKSAYGVTSFYCMPGKEGAHEKGGVEGEGGRFRRRWFVPVPKIADISGLAGINDRLAAADHAEDARHIDQRTATIGQDFALEAPLLAALPVDEFDIALTTTPRVDRYARITVRQALYSVPARLIGQTVRAKLDAEELVVLHGSAEVARHPRLTTKGGQHLVLDHYLEVLAGKPGALRGATALVHARQKGWFTATHDAFWAAARAKHGDQAGTRLLIEVLLLHRRMAHAHVIAGIRVTLEAGSVSPDVVAIEARKHAAAAGSTAGDVEVEPPGPQRSRSKVVSLPERRRDSDLPPDSRPAPSVAAYDQLLSNTPKKGNAS</sequence>
<organism evidence="3 6">
    <name type="scientific">Amycolatopsis tolypomycina</name>
    <dbReference type="NCBI Taxonomy" id="208445"/>
    <lineage>
        <taxon>Bacteria</taxon>
        <taxon>Bacillati</taxon>
        <taxon>Actinomycetota</taxon>
        <taxon>Actinomycetes</taxon>
        <taxon>Pseudonocardiales</taxon>
        <taxon>Pseudonocardiaceae</taxon>
        <taxon>Amycolatopsis</taxon>
    </lineage>
</organism>
<dbReference type="OrthoDB" id="2065409at2"/>
<feature type="region of interest" description="Disordered" evidence="1">
    <location>
        <begin position="487"/>
        <end position="547"/>
    </location>
</feature>
<dbReference type="PANTHER" id="PTHR35004:SF8">
    <property type="entry name" value="TRANSPOSASE RV3428C-RELATED"/>
    <property type="match status" value="1"/>
</dbReference>
<evidence type="ECO:0000259" key="2">
    <source>
        <dbReference type="Pfam" id="PF22483"/>
    </source>
</evidence>
<reference evidence="6" key="2">
    <citation type="submission" date="2016-10" db="EMBL/GenBank/DDBJ databases">
        <authorList>
            <person name="Varghese N."/>
            <person name="Submissions S."/>
        </authorList>
    </citation>
    <scope>NUCLEOTIDE SEQUENCE [LARGE SCALE GENOMIC DNA]</scope>
    <source>
        <strain evidence="6">DSM 44544</strain>
    </source>
</reference>
<gene>
    <name evidence="3" type="ORF">SAMN04489727_2009</name>
    <name evidence="4" type="ORF">SAMN04489727_2423</name>
    <name evidence="5" type="ORF">SAMN04489727_6575</name>
</gene>
<dbReference type="EMBL" id="FNSO01000004">
    <property type="protein sequence ID" value="SEC06291.1"/>
    <property type="molecule type" value="Genomic_DNA"/>
</dbReference>
<dbReference type="STRING" id="208445.SAMN04489727_2009"/>
<reference evidence="3" key="1">
    <citation type="submission" date="2016-10" db="EMBL/GenBank/DDBJ databases">
        <authorList>
            <person name="de Groot N.N."/>
        </authorList>
    </citation>
    <scope>NUCLEOTIDE SEQUENCE [LARGE SCALE GENOMIC DNA]</scope>
    <source>
        <strain evidence="3">DSM 44544</strain>
    </source>
</reference>
<accession>A0A1H4JN73</accession>
<dbReference type="SUPFAM" id="SSF46689">
    <property type="entry name" value="Homeodomain-like"/>
    <property type="match status" value="1"/>
</dbReference>
<evidence type="ECO:0000256" key="1">
    <source>
        <dbReference type="SAM" id="MobiDB-lite"/>
    </source>
</evidence>
<protein>
    <submittedName>
        <fullName evidence="3">Transposase</fullName>
    </submittedName>
</protein>
<feature type="region of interest" description="Disordered" evidence="1">
    <location>
        <begin position="40"/>
        <end position="59"/>
    </location>
</feature>
<dbReference type="EMBL" id="FNSO01000004">
    <property type="protein sequence ID" value="SED13666.1"/>
    <property type="molecule type" value="Genomic_DNA"/>
</dbReference>
<dbReference type="RefSeq" id="WP_091305599.1">
    <property type="nucleotide sequence ID" value="NZ_FNSO01000003.1"/>
</dbReference>
<dbReference type="PANTHER" id="PTHR35004">
    <property type="entry name" value="TRANSPOSASE RV3428C-RELATED"/>
    <property type="match status" value="1"/>
</dbReference>
<keyword evidence="6" id="KW-1185">Reference proteome</keyword>
<dbReference type="EMBL" id="FNSO01000003">
    <property type="protein sequence ID" value="SEB47072.1"/>
    <property type="molecule type" value="Genomic_DNA"/>
</dbReference>
<dbReference type="InterPro" id="IPR009057">
    <property type="entry name" value="Homeodomain-like_sf"/>
</dbReference>
<dbReference type="NCBIfam" id="NF033546">
    <property type="entry name" value="transpos_IS21"/>
    <property type="match status" value="1"/>
</dbReference>
<feature type="compositionally biased region" description="Polar residues" evidence="1">
    <location>
        <begin position="536"/>
        <end position="547"/>
    </location>
</feature>
<name>A0A1H4JN73_9PSEU</name>
<dbReference type="Pfam" id="PF22483">
    <property type="entry name" value="Mu-transpos_C_2"/>
    <property type="match status" value="1"/>
</dbReference>